<sequence>MGKTENFLTSSSINVEEKVSIISPQASVQVPLKGKEQIGHVILATFLAALGSICFGFSLGYSSPALEDIEKEKDGIRLDQNEGALFSSLVTLGALASSPLGGFIVDRFGRKATLMLSAVPSELGWLLIAFAQNHAMMYAGRFIAGLGIGLIAVAVPTYIAEISSAKLRGALGSVHQLSITAGLLLAYIFGVFFKWRAIALAGAIIPGVLVVLMFCVPETPRWFLGHNERGAALKSLEWFRGPNGDIEQECFEIECTLDTHEKLTFSEFLRPAIRNPLIVGVGLMVFQQLCGAIVVVFNCASIFKSAGFDNSKAVSILLGASQFGANIIACLIMDKIGRRILLMSMALLMCISHIGLGTYFELIIIPSNSSLHNSTVHSGLIHSIPSSYISWLAITCIIVFNVAFSLAWGPVPWLVMSEIFPLRARGVAGSIATSAAWVPQTAKRLDPKARRKPRDLGSSEM</sequence>
<dbReference type="InterPro" id="IPR005828">
    <property type="entry name" value="MFS_sugar_transport-like"/>
</dbReference>
<evidence type="ECO:0000256" key="6">
    <source>
        <dbReference type="ARBA" id="ARBA00022989"/>
    </source>
</evidence>
<keyword evidence="3" id="KW-1003">Cell membrane</keyword>
<dbReference type="AlphaFoldDB" id="A7S0E7"/>
<organism evidence="11 12">
    <name type="scientific">Nematostella vectensis</name>
    <name type="common">Starlet sea anemone</name>
    <dbReference type="NCBI Taxonomy" id="45351"/>
    <lineage>
        <taxon>Eukaryota</taxon>
        <taxon>Metazoa</taxon>
        <taxon>Cnidaria</taxon>
        <taxon>Anthozoa</taxon>
        <taxon>Hexacorallia</taxon>
        <taxon>Actiniaria</taxon>
        <taxon>Edwardsiidae</taxon>
        <taxon>Nematostella</taxon>
    </lineage>
</organism>
<keyword evidence="4" id="KW-0762">Sugar transport</keyword>
<accession>A7S0E7</accession>
<proteinExistence type="inferred from homology"/>
<dbReference type="FunCoup" id="A7S0E7">
    <property type="interactions" value="242"/>
</dbReference>
<keyword evidence="6 9" id="KW-1133">Transmembrane helix</keyword>
<protein>
    <recommendedName>
        <fullName evidence="10">Major facilitator superfamily (MFS) profile domain-containing protein</fullName>
    </recommendedName>
</protein>
<feature type="transmembrane region" description="Helical" evidence="9">
    <location>
        <begin position="277"/>
        <end position="303"/>
    </location>
</feature>
<evidence type="ECO:0000259" key="10">
    <source>
        <dbReference type="PROSITE" id="PS50850"/>
    </source>
</evidence>
<dbReference type="SUPFAM" id="SSF103473">
    <property type="entry name" value="MFS general substrate transporter"/>
    <property type="match status" value="1"/>
</dbReference>
<evidence type="ECO:0000256" key="5">
    <source>
        <dbReference type="ARBA" id="ARBA00022692"/>
    </source>
</evidence>
<dbReference type="Pfam" id="PF00083">
    <property type="entry name" value="Sugar_tr"/>
    <property type="match status" value="1"/>
</dbReference>
<evidence type="ECO:0000313" key="12">
    <source>
        <dbReference type="Proteomes" id="UP000001593"/>
    </source>
</evidence>
<dbReference type="GO" id="GO:0022857">
    <property type="term" value="F:transmembrane transporter activity"/>
    <property type="evidence" value="ECO:0000318"/>
    <property type="project" value="GO_Central"/>
</dbReference>
<dbReference type="InterPro" id="IPR005829">
    <property type="entry name" value="Sugar_transporter_CS"/>
</dbReference>
<dbReference type="NCBIfam" id="TIGR00879">
    <property type="entry name" value="SP"/>
    <property type="match status" value="1"/>
</dbReference>
<evidence type="ECO:0000256" key="8">
    <source>
        <dbReference type="RuleBase" id="RU003346"/>
    </source>
</evidence>
<feature type="transmembrane region" description="Helical" evidence="9">
    <location>
        <begin position="388"/>
        <end position="415"/>
    </location>
</feature>
<dbReference type="GO" id="GO:0055085">
    <property type="term" value="P:transmembrane transport"/>
    <property type="evidence" value="ECO:0000318"/>
    <property type="project" value="GO_Central"/>
</dbReference>
<evidence type="ECO:0000256" key="3">
    <source>
        <dbReference type="ARBA" id="ARBA00022475"/>
    </source>
</evidence>
<comment type="subcellular location">
    <subcellularLocation>
        <location evidence="1">Cell membrane</location>
        <topology evidence="1">Multi-pass membrane protein</topology>
    </subcellularLocation>
</comment>
<keyword evidence="7 9" id="KW-0472">Membrane</keyword>
<dbReference type="GO" id="GO:0005886">
    <property type="term" value="C:plasma membrane"/>
    <property type="evidence" value="ECO:0007669"/>
    <property type="project" value="UniProtKB-SubCell"/>
</dbReference>
<dbReference type="Proteomes" id="UP000001593">
    <property type="component" value="Unassembled WGS sequence"/>
</dbReference>
<dbReference type="HOGENOM" id="CLU_001265_30_5_1"/>
<dbReference type="Gene3D" id="1.20.1250.20">
    <property type="entry name" value="MFS general substrate transporter like domains"/>
    <property type="match status" value="1"/>
</dbReference>
<dbReference type="OMA" id="TWVNMMV"/>
<dbReference type="FunFam" id="1.20.1250.20:FF:000218">
    <property type="entry name" value="facilitated trehalose transporter Tret1"/>
    <property type="match status" value="1"/>
</dbReference>
<dbReference type="InParanoid" id="A7S0E7"/>
<dbReference type="InterPro" id="IPR020846">
    <property type="entry name" value="MFS_dom"/>
</dbReference>
<dbReference type="PROSITE" id="PS00217">
    <property type="entry name" value="SUGAR_TRANSPORT_2"/>
    <property type="match status" value="1"/>
</dbReference>
<dbReference type="PROSITE" id="PS00216">
    <property type="entry name" value="SUGAR_TRANSPORT_1"/>
    <property type="match status" value="1"/>
</dbReference>
<evidence type="ECO:0000256" key="7">
    <source>
        <dbReference type="ARBA" id="ARBA00023136"/>
    </source>
</evidence>
<dbReference type="PRINTS" id="PR00171">
    <property type="entry name" value="SUGRTRNSPORT"/>
</dbReference>
<dbReference type="InterPro" id="IPR050549">
    <property type="entry name" value="MFS_Trehalose_Transporter"/>
</dbReference>
<keyword evidence="2 8" id="KW-0813">Transport</keyword>
<evidence type="ECO:0000256" key="2">
    <source>
        <dbReference type="ARBA" id="ARBA00022448"/>
    </source>
</evidence>
<dbReference type="PANTHER" id="PTHR48021">
    <property type="match status" value="1"/>
</dbReference>
<evidence type="ECO:0000256" key="1">
    <source>
        <dbReference type="ARBA" id="ARBA00004651"/>
    </source>
</evidence>
<dbReference type="InterPro" id="IPR003663">
    <property type="entry name" value="Sugar/inositol_transpt"/>
</dbReference>
<dbReference type="InterPro" id="IPR044775">
    <property type="entry name" value="MFS_ERD6/Tret1-like"/>
</dbReference>
<feature type="transmembrane region" description="Helical" evidence="9">
    <location>
        <begin position="340"/>
        <end position="365"/>
    </location>
</feature>
<evidence type="ECO:0000313" key="11">
    <source>
        <dbReference type="EMBL" id="EDO42862.1"/>
    </source>
</evidence>
<dbReference type="GO" id="GO:0016020">
    <property type="term" value="C:membrane"/>
    <property type="evidence" value="ECO:0000318"/>
    <property type="project" value="GO_Central"/>
</dbReference>
<keyword evidence="12" id="KW-1185">Reference proteome</keyword>
<feature type="transmembrane region" description="Helical" evidence="9">
    <location>
        <begin position="138"/>
        <end position="159"/>
    </location>
</feature>
<feature type="transmembrane region" description="Helical" evidence="9">
    <location>
        <begin position="171"/>
        <end position="189"/>
    </location>
</feature>
<evidence type="ECO:0000256" key="4">
    <source>
        <dbReference type="ARBA" id="ARBA00022597"/>
    </source>
</evidence>
<dbReference type="GO" id="GO:0051119">
    <property type="term" value="F:sugar transmembrane transporter activity"/>
    <property type="evidence" value="ECO:0007669"/>
    <property type="project" value="InterPro"/>
</dbReference>
<gene>
    <name evidence="11" type="ORF">NEMVEDRAFT_v1g241972</name>
</gene>
<dbReference type="EMBL" id="DS469560">
    <property type="protein sequence ID" value="EDO42862.1"/>
    <property type="molecule type" value="Genomic_DNA"/>
</dbReference>
<comment type="similarity">
    <text evidence="8">Belongs to the major facilitator superfamily. Sugar transporter (TC 2.A.1.1) family.</text>
</comment>
<reference evidence="11 12" key="1">
    <citation type="journal article" date="2007" name="Science">
        <title>Sea anemone genome reveals ancestral eumetazoan gene repertoire and genomic organization.</title>
        <authorList>
            <person name="Putnam N.H."/>
            <person name="Srivastava M."/>
            <person name="Hellsten U."/>
            <person name="Dirks B."/>
            <person name="Chapman J."/>
            <person name="Salamov A."/>
            <person name="Terry A."/>
            <person name="Shapiro H."/>
            <person name="Lindquist E."/>
            <person name="Kapitonov V.V."/>
            <person name="Jurka J."/>
            <person name="Genikhovich G."/>
            <person name="Grigoriev I.V."/>
            <person name="Lucas S.M."/>
            <person name="Steele R.E."/>
            <person name="Finnerty J.R."/>
            <person name="Technau U."/>
            <person name="Martindale M.Q."/>
            <person name="Rokhsar D.S."/>
        </authorList>
    </citation>
    <scope>NUCLEOTIDE SEQUENCE [LARGE SCALE GENOMIC DNA]</scope>
    <source>
        <strain evidence="12">CH2 X CH6</strain>
    </source>
</reference>
<dbReference type="PROSITE" id="PS50850">
    <property type="entry name" value="MFS"/>
    <property type="match status" value="1"/>
</dbReference>
<name>A7S0E7_NEMVE</name>
<dbReference type="CDD" id="cd17358">
    <property type="entry name" value="MFS_GLUT6_8_Class3_like"/>
    <property type="match status" value="1"/>
</dbReference>
<keyword evidence="5 9" id="KW-0812">Transmembrane</keyword>
<dbReference type="PhylomeDB" id="A7S0E7"/>
<dbReference type="PANTHER" id="PTHR48021:SF1">
    <property type="entry name" value="GH07001P-RELATED"/>
    <property type="match status" value="1"/>
</dbReference>
<dbReference type="InterPro" id="IPR036259">
    <property type="entry name" value="MFS_trans_sf"/>
</dbReference>
<feature type="transmembrane region" description="Helical" evidence="9">
    <location>
        <begin position="83"/>
        <end position="105"/>
    </location>
</feature>
<feature type="transmembrane region" description="Helical" evidence="9">
    <location>
        <begin position="195"/>
        <end position="216"/>
    </location>
</feature>
<feature type="domain" description="Major facilitator superfamily (MFS) profile" evidence="10">
    <location>
        <begin position="44"/>
        <end position="461"/>
    </location>
</feature>
<feature type="transmembrane region" description="Helical" evidence="9">
    <location>
        <begin position="315"/>
        <end position="333"/>
    </location>
</feature>
<dbReference type="eggNOG" id="KOG0254">
    <property type="taxonomic scope" value="Eukaryota"/>
</dbReference>
<evidence type="ECO:0000256" key="9">
    <source>
        <dbReference type="SAM" id="Phobius"/>
    </source>
</evidence>
<feature type="transmembrane region" description="Helical" evidence="9">
    <location>
        <begin position="41"/>
        <end position="63"/>
    </location>
</feature>
<dbReference type="STRING" id="45351.A7S0E7"/>